<comment type="caution">
    <text evidence="2">The sequence shown here is derived from an EMBL/GenBank/DDBJ whole genome shotgun (WGS) entry which is preliminary data.</text>
</comment>
<feature type="region of interest" description="Disordered" evidence="1">
    <location>
        <begin position="67"/>
        <end position="89"/>
    </location>
</feature>
<feature type="compositionally biased region" description="Basic and acidic residues" evidence="1">
    <location>
        <begin position="1"/>
        <end position="21"/>
    </location>
</feature>
<organism evidence="2 3">
    <name type="scientific">Streptomyces coeruleoprunus</name>
    <dbReference type="NCBI Taxonomy" id="285563"/>
    <lineage>
        <taxon>Bacteria</taxon>
        <taxon>Bacillati</taxon>
        <taxon>Actinomycetota</taxon>
        <taxon>Actinomycetes</taxon>
        <taxon>Kitasatosporales</taxon>
        <taxon>Streptomycetaceae</taxon>
        <taxon>Streptomyces</taxon>
    </lineage>
</organism>
<evidence type="ECO:0000256" key="1">
    <source>
        <dbReference type="SAM" id="MobiDB-lite"/>
    </source>
</evidence>
<proteinExistence type="predicted"/>
<name>A0ABV9XLG9_9ACTN</name>
<dbReference type="Proteomes" id="UP001595829">
    <property type="component" value="Unassembled WGS sequence"/>
</dbReference>
<gene>
    <name evidence="2" type="ORF">ACFPM3_27565</name>
</gene>
<keyword evidence="3" id="KW-1185">Reference proteome</keyword>
<feature type="compositionally biased region" description="Polar residues" evidence="1">
    <location>
        <begin position="79"/>
        <end position="89"/>
    </location>
</feature>
<dbReference type="EMBL" id="JBHSJD010000024">
    <property type="protein sequence ID" value="MFC5025892.1"/>
    <property type="molecule type" value="Genomic_DNA"/>
</dbReference>
<accession>A0ABV9XLG9</accession>
<sequence length="89" mass="10015">MASEGRRTVHRPEAGEAREPHCPACGQPVGTAIKRRKVLGAWVPVWRPRPCHNPQCVLFGRTPHEAKDWAWRKKRRGSQTEPGNSTKIG</sequence>
<protein>
    <submittedName>
        <fullName evidence="2">Uncharacterized protein</fullName>
    </submittedName>
</protein>
<reference evidence="3" key="1">
    <citation type="journal article" date="2019" name="Int. J. Syst. Evol. Microbiol.">
        <title>The Global Catalogue of Microorganisms (GCM) 10K type strain sequencing project: providing services to taxonomists for standard genome sequencing and annotation.</title>
        <authorList>
            <consortium name="The Broad Institute Genomics Platform"/>
            <consortium name="The Broad Institute Genome Sequencing Center for Infectious Disease"/>
            <person name="Wu L."/>
            <person name="Ma J."/>
        </authorList>
    </citation>
    <scope>NUCLEOTIDE SEQUENCE [LARGE SCALE GENOMIC DNA]</scope>
    <source>
        <strain evidence="3">CGMCC 4.1648</strain>
    </source>
</reference>
<dbReference type="RefSeq" id="WP_345689229.1">
    <property type="nucleotide sequence ID" value="NZ_BAABIT010000001.1"/>
</dbReference>
<evidence type="ECO:0000313" key="2">
    <source>
        <dbReference type="EMBL" id="MFC5025892.1"/>
    </source>
</evidence>
<evidence type="ECO:0000313" key="3">
    <source>
        <dbReference type="Proteomes" id="UP001595829"/>
    </source>
</evidence>
<feature type="region of interest" description="Disordered" evidence="1">
    <location>
        <begin position="1"/>
        <end position="28"/>
    </location>
</feature>